<dbReference type="EMBL" id="FNWO01000004">
    <property type="protein sequence ID" value="SEH32549.1"/>
    <property type="molecule type" value="Genomic_DNA"/>
</dbReference>
<dbReference type="GO" id="GO:0000976">
    <property type="term" value="F:transcription cis-regulatory region binding"/>
    <property type="evidence" value="ECO:0007669"/>
    <property type="project" value="TreeGrafter"/>
</dbReference>
<dbReference type="PANTHER" id="PTHR30055:SF181">
    <property type="entry name" value="BLR6905 PROTEIN"/>
    <property type="match status" value="1"/>
</dbReference>
<dbReference type="Gene3D" id="1.10.357.10">
    <property type="entry name" value="Tetracycline Repressor, domain 2"/>
    <property type="match status" value="1"/>
</dbReference>
<dbReference type="AlphaFoldDB" id="A0A1H6H9Q6"/>
<dbReference type="InterPro" id="IPR001647">
    <property type="entry name" value="HTH_TetR"/>
</dbReference>
<sequence>MTEPLEGSPPSEAARPPGAIPTKRDRNRLPHNEREQMIVAEAIRFFSEVGFEGQTRLLAERLGVTQPLLYRYFPDKSALIERVCLEIFEMWHADWDGLLNDRCRPLEERIIGLYRAYVRTTYSHERARLFLFATLRDPVLAARHLSHLRTTLFVPLCREARREWDGGGAISPRDIDLAASLHGAVGYAVLCRKTLPDTAWDDLDSAITTLVTTFVGAIRAGRPDTAA</sequence>
<dbReference type="Proteomes" id="UP000182983">
    <property type="component" value="Unassembled WGS sequence"/>
</dbReference>
<accession>A0A1H6H9Q6</accession>
<dbReference type="InterPro" id="IPR050109">
    <property type="entry name" value="HTH-type_TetR-like_transc_reg"/>
</dbReference>
<evidence type="ECO:0000256" key="2">
    <source>
        <dbReference type="PROSITE-ProRule" id="PRU00335"/>
    </source>
</evidence>
<organism evidence="5 6">
    <name type="scientific">Magnetospirillum fulvum</name>
    <name type="common">Rhodospirillum fulvum</name>
    <dbReference type="NCBI Taxonomy" id="1082"/>
    <lineage>
        <taxon>Bacteria</taxon>
        <taxon>Pseudomonadati</taxon>
        <taxon>Pseudomonadota</taxon>
        <taxon>Alphaproteobacteria</taxon>
        <taxon>Rhodospirillales</taxon>
        <taxon>Rhodospirillaceae</taxon>
        <taxon>Magnetospirillum</taxon>
    </lineage>
</organism>
<evidence type="ECO:0000256" key="3">
    <source>
        <dbReference type="SAM" id="MobiDB-lite"/>
    </source>
</evidence>
<dbReference type="InterPro" id="IPR009057">
    <property type="entry name" value="Homeodomain-like_sf"/>
</dbReference>
<reference evidence="6" key="1">
    <citation type="submission" date="2016-10" db="EMBL/GenBank/DDBJ databases">
        <authorList>
            <person name="Varghese N."/>
            <person name="Submissions S."/>
        </authorList>
    </citation>
    <scope>NUCLEOTIDE SEQUENCE [LARGE SCALE GENOMIC DNA]</scope>
    <source>
        <strain evidence="6">DSM 13234</strain>
    </source>
</reference>
<protein>
    <submittedName>
        <fullName evidence="5">Transcriptional regulator, TetR family</fullName>
    </submittedName>
</protein>
<dbReference type="PROSITE" id="PS50977">
    <property type="entry name" value="HTH_TETR_2"/>
    <property type="match status" value="1"/>
</dbReference>
<dbReference type="SUPFAM" id="SSF46689">
    <property type="entry name" value="Homeodomain-like"/>
    <property type="match status" value="1"/>
</dbReference>
<dbReference type="RefSeq" id="WP_083386656.1">
    <property type="nucleotide sequence ID" value="NZ_FNWO01000004.1"/>
</dbReference>
<dbReference type="OrthoDB" id="7465645at2"/>
<gene>
    <name evidence="5" type="ORF">SAMN04244559_01266</name>
</gene>
<feature type="region of interest" description="Disordered" evidence="3">
    <location>
        <begin position="1"/>
        <end position="31"/>
    </location>
</feature>
<keyword evidence="6" id="KW-1185">Reference proteome</keyword>
<dbReference type="PANTHER" id="PTHR30055">
    <property type="entry name" value="HTH-TYPE TRANSCRIPTIONAL REGULATOR RUTR"/>
    <property type="match status" value="1"/>
</dbReference>
<name>A0A1H6H9Q6_MAGFU</name>
<evidence type="ECO:0000313" key="6">
    <source>
        <dbReference type="Proteomes" id="UP000182983"/>
    </source>
</evidence>
<evidence type="ECO:0000313" key="5">
    <source>
        <dbReference type="EMBL" id="SEH32549.1"/>
    </source>
</evidence>
<proteinExistence type="predicted"/>
<dbReference type="PRINTS" id="PR00455">
    <property type="entry name" value="HTHTETR"/>
</dbReference>
<feature type="domain" description="HTH tetR-type" evidence="4">
    <location>
        <begin position="32"/>
        <end position="91"/>
    </location>
</feature>
<evidence type="ECO:0000259" key="4">
    <source>
        <dbReference type="PROSITE" id="PS50977"/>
    </source>
</evidence>
<feature type="DNA-binding region" description="H-T-H motif" evidence="2">
    <location>
        <begin position="54"/>
        <end position="73"/>
    </location>
</feature>
<evidence type="ECO:0000256" key="1">
    <source>
        <dbReference type="ARBA" id="ARBA00023125"/>
    </source>
</evidence>
<keyword evidence="1 2" id="KW-0238">DNA-binding</keyword>
<dbReference type="Pfam" id="PF00440">
    <property type="entry name" value="TetR_N"/>
    <property type="match status" value="1"/>
</dbReference>
<dbReference type="GO" id="GO:0003700">
    <property type="term" value="F:DNA-binding transcription factor activity"/>
    <property type="evidence" value="ECO:0007669"/>
    <property type="project" value="TreeGrafter"/>
</dbReference>
<feature type="compositionally biased region" description="Basic and acidic residues" evidence="3">
    <location>
        <begin position="22"/>
        <end position="31"/>
    </location>
</feature>